<dbReference type="Ensembl" id="ENSTGET00000024063.1">
    <property type="protein sequence ID" value="ENSTGEP00000020220.1"/>
    <property type="gene ID" value="ENSTGEG00000016261.1"/>
</dbReference>
<proteinExistence type="predicted"/>
<dbReference type="Proteomes" id="UP000694411">
    <property type="component" value="Chromosome 6"/>
</dbReference>
<name>A0A8D2F8Q5_THEGE</name>
<protein>
    <submittedName>
        <fullName evidence="2">Uncharacterized protein</fullName>
    </submittedName>
</protein>
<organism evidence="2 3">
    <name type="scientific">Theropithecus gelada</name>
    <name type="common">Gelada baboon</name>
    <dbReference type="NCBI Taxonomy" id="9565"/>
    <lineage>
        <taxon>Eukaryota</taxon>
        <taxon>Metazoa</taxon>
        <taxon>Chordata</taxon>
        <taxon>Craniata</taxon>
        <taxon>Vertebrata</taxon>
        <taxon>Euteleostomi</taxon>
        <taxon>Mammalia</taxon>
        <taxon>Eutheria</taxon>
        <taxon>Euarchontoglires</taxon>
        <taxon>Primates</taxon>
        <taxon>Haplorrhini</taxon>
        <taxon>Catarrhini</taxon>
        <taxon>Cercopithecidae</taxon>
        <taxon>Cercopithecinae</taxon>
        <taxon>Theropithecus</taxon>
    </lineage>
</organism>
<reference evidence="2" key="2">
    <citation type="submission" date="2025-08" db="UniProtKB">
        <authorList>
            <consortium name="Ensembl"/>
        </authorList>
    </citation>
    <scope>IDENTIFICATION</scope>
</reference>
<dbReference type="AlphaFoldDB" id="A0A8D2F8Q5"/>
<accession>A0A8D2F8Q5</accession>
<evidence type="ECO:0000313" key="2">
    <source>
        <dbReference type="Ensembl" id="ENSTGEP00000020220.1"/>
    </source>
</evidence>
<evidence type="ECO:0000313" key="3">
    <source>
        <dbReference type="Proteomes" id="UP000694411"/>
    </source>
</evidence>
<keyword evidence="3" id="KW-1185">Reference proteome</keyword>
<keyword evidence="1" id="KW-0472">Membrane</keyword>
<keyword evidence="1" id="KW-0812">Transmembrane</keyword>
<evidence type="ECO:0000256" key="1">
    <source>
        <dbReference type="SAM" id="Phobius"/>
    </source>
</evidence>
<feature type="transmembrane region" description="Helical" evidence="1">
    <location>
        <begin position="38"/>
        <end position="60"/>
    </location>
</feature>
<reference evidence="2" key="1">
    <citation type="submission" date="2018-05" db="EMBL/GenBank/DDBJ databases">
        <title>Whole genome of Theropithecus gelada.</title>
        <authorList>
            <person name="Chiou K.L."/>
            <person name="Snyder-Mackler N."/>
        </authorList>
    </citation>
    <scope>NUCLEOTIDE SEQUENCE [LARGE SCALE GENOMIC DNA]</scope>
</reference>
<keyword evidence="1" id="KW-1133">Transmembrane helix</keyword>
<feature type="transmembrane region" description="Helical" evidence="1">
    <location>
        <begin position="6"/>
        <end position="26"/>
    </location>
</feature>
<sequence>MAILAGVRWYLTVVLICISLMISDVEHFFHCPTLDNQCSFSCICVFCLSMLLMPISSYILPLSSESNFFLFDIHPLAVNLVSDTFSYFSEHLNCILIFNVFKLNIVG</sequence>
<reference evidence="2" key="3">
    <citation type="submission" date="2025-09" db="UniProtKB">
        <authorList>
            <consortium name="Ensembl"/>
        </authorList>
    </citation>
    <scope>IDENTIFICATION</scope>
</reference>